<feature type="transmembrane region" description="Helical" evidence="1">
    <location>
        <begin position="41"/>
        <end position="65"/>
    </location>
</feature>
<dbReference type="EMBL" id="LHQQ01000266">
    <property type="protein sequence ID" value="KOS38190.1"/>
    <property type="molecule type" value="Genomic_DNA"/>
</dbReference>
<evidence type="ECO:0000313" key="2">
    <source>
        <dbReference type="EMBL" id="KOS38190.1"/>
    </source>
</evidence>
<keyword evidence="1" id="KW-0812">Transmembrane</keyword>
<dbReference type="AlphaFoldDB" id="A0A0M8P0Y7"/>
<dbReference type="Proteomes" id="UP000037696">
    <property type="component" value="Unassembled WGS sequence"/>
</dbReference>
<evidence type="ECO:0000256" key="1">
    <source>
        <dbReference type="SAM" id="Phobius"/>
    </source>
</evidence>
<keyword evidence="3" id="KW-1185">Reference proteome</keyword>
<sequence>MPPLLSTGSDLTERHATHVPLLINQSEVAYQIGSTVHLHFFFHYLGITGFILYTRIILLCMIGAVRHQECEPIPML</sequence>
<reference evidence="2 3" key="1">
    <citation type="submission" date="2015-08" db="EMBL/GenBank/DDBJ databases">
        <title>Genome sequencing of Penicillium nordicum.</title>
        <authorList>
            <person name="Nguyen H.D."/>
            <person name="Seifert K.A."/>
        </authorList>
    </citation>
    <scope>NUCLEOTIDE SEQUENCE [LARGE SCALE GENOMIC DNA]</scope>
    <source>
        <strain evidence="2 3">DAOMC 185683</strain>
    </source>
</reference>
<accession>A0A0M8P0Y7</accession>
<proteinExistence type="predicted"/>
<keyword evidence="1" id="KW-1133">Transmembrane helix</keyword>
<protein>
    <submittedName>
        <fullName evidence="2">Uncharacterized protein</fullName>
    </submittedName>
</protein>
<name>A0A0M8P0Y7_9EURO</name>
<comment type="caution">
    <text evidence="2">The sequence shown here is derived from an EMBL/GenBank/DDBJ whole genome shotgun (WGS) entry which is preliminary data.</text>
</comment>
<keyword evidence="1" id="KW-0472">Membrane</keyword>
<organism evidence="2 3">
    <name type="scientific">Penicillium nordicum</name>
    <dbReference type="NCBI Taxonomy" id="229535"/>
    <lineage>
        <taxon>Eukaryota</taxon>
        <taxon>Fungi</taxon>
        <taxon>Dikarya</taxon>
        <taxon>Ascomycota</taxon>
        <taxon>Pezizomycotina</taxon>
        <taxon>Eurotiomycetes</taxon>
        <taxon>Eurotiomycetidae</taxon>
        <taxon>Eurotiales</taxon>
        <taxon>Aspergillaceae</taxon>
        <taxon>Penicillium</taxon>
    </lineage>
</organism>
<gene>
    <name evidence="2" type="ORF">ACN38_g10994</name>
</gene>
<evidence type="ECO:0000313" key="3">
    <source>
        <dbReference type="Proteomes" id="UP000037696"/>
    </source>
</evidence>